<name>A0A5B6TCN2_9BACT</name>
<dbReference type="Pfam" id="PF11751">
    <property type="entry name" value="PorP_SprF"/>
    <property type="match status" value="1"/>
</dbReference>
<protein>
    <submittedName>
        <fullName evidence="3">Type IX secretion system membrane protein PorP/SprF</fullName>
    </submittedName>
</protein>
<comment type="caution">
    <text evidence="3">The sequence shown here is derived from an EMBL/GenBank/DDBJ whole genome shotgun (WGS) entry which is preliminary data.</text>
</comment>
<dbReference type="InterPro" id="IPR019861">
    <property type="entry name" value="PorP/SprF_Bacteroidetes"/>
</dbReference>
<dbReference type="OrthoDB" id="1114455at2"/>
<proteinExistence type="predicted"/>
<dbReference type="AlphaFoldDB" id="A0A5B6TCN2"/>
<feature type="signal peptide" evidence="2">
    <location>
        <begin position="1"/>
        <end position="19"/>
    </location>
</feature>
<feature type="chain" id="PRO_5022751992" evidence="2">
    <location>
        <begin position="20"/>
        <end position="340"/>
    </location>
</feature>
<dbReference type="EMBL" id="VKKY01000003">
    <property type="protein sequence ID" value="KAA3436863.1"/>
    <property type="molecule type" value="Genomic_DNA"/>
</dbReference>
<accession>A0A5B6TCN2</accession>
<evidence type="ECO:0000313" key="4">
    <source>
        <dbReference type="Proteomes" id="UP000324133"/>
    </source>
</evidence>
<dbReference type="NCBIfam" id="TIGR03519">
    <property type="entry name" value="T9SS_PorP_fam"/>
    <property type="match status" value="1"/>
</dbReference>
<keyword evidence="4" id="KW-1185">Reference proteome</keyword>
<evidence type="ECO:0000313" key="3">
    <source>
        <dbReference type="EMBL" id="KAA3436863.1"/>
    </source>
</evidence>
<sequence length="340" mass="37383">MKKLAIIVLFMGVLAPAMAQQKAQYSQYLFNNFLLNPALSGIESYTDVRMGTRRQWVGVDGAPVTYYISGHSSFGMSDRNAPVGPGAGKGFIPKLPSKNPRSTKYHKSRPHHGFGAVAQVDKTGPLSTTNLNLTYAYHHPITRKVNMSVGLSGGMIQTRLNGNELHLINQNDPTVRPNTMGRTNFDLGLGTWVYSDYFYVGASAAQLLTNSFASQNEGANDPEQKLQPHFFLTGGYRIRIRYDFSLEPSVMLKLASPSPLSVDVNFKATYANRIWAGMSYRHGDAVAALAGMNVNHILDVGYSYDLTTSGLNAASAGSHELIVGIKLRNKSRMLCPEWLW</sequence>
<keyword evidence="2" id="KW-0732">Signal</keyword>
<gene>
    <name evidence="3" type="ORF">FOA19_21035</name>
</gene>
<feature type="region of interest" description="Disordered" evidence="1">
    <location>
        <begin position="90"/>
        <end position="109"/>
    </location>
</feature>
<evidence type="ECO:0000256" key="2">
    <source>
        <dbReference type="SAM" id="SignalP"/>
    </source>
</evidence>
<dbReference type="Proteomes" id="UP000324133">
    <property type="component" value="Unassembled WGS sequence"/>
</dbReference>
<dbReference type="RefSeq" id="WP_149092804.1">
    <property type="nucleotide sequence ID" value="NZ_VKKY01000003.1"/>
</dbReference>
<organism evidence="3 4">
    <name type="scientific">Rufibacter hautae</name>
    <dbReference type="NCBI Taxonomy" id="2595005"/>
    <lineage>
        <taxon>Bacteria</taxon>
        <taxon>Pseudomonadati</taxon>
        <taxon>Bacteroidota</taxon>
        <taxon>Cytophagia</taxon>
        <taxon>Cytophagales</taxon>
        <taxon>Hymenobacteraceae</taxon>
        <taxon>Rufibacter</taxon>
    </lineage>
</organism>
<reference evidence="3 4" key="1">
    <citation type="submission" date="2019-07" db="EMBL/GenBank/DDBJ databases">
        <title>Rufibacter sp. nov., isolated from lake sediment.</title>
        <authorList>
            <person name="Qu J.-H."/>
        </authorList>
    </citation>
    <scope>NUCLEOTIDE SEQUENCE [LARGE SCALE GENOMIC DNA]</scope>
    <source>
        <strain evidence="3 4">NBS58-1</strain>
    </source>
</reference>
<evidence type="ECO:0000256" key="1">
    <source>
        <dbReference type="SAM" id="MobiDB-lite"/>
    </source>
</evidence>